<dbReference type="EMBL" id="JAAMOB010000003">
    <property type="protein sequence ID" value="KAF4116561.1"/>
    <property type="molecule type" value="Genomic_DNA"/>
</dbReference>
<sequence length="256" mass="29104">MDIINVSCVEIQSPAGFLYVILSVLLNQTNNPDCEQSWYSQDGLMIADPSEPQTLIDPVISVSSDRLVTSRCVNLSHEIICDSSGFRLDTIFRGERNSETHQCVLIEIKLCVELNLQVNHDDCECVFQRGIKLQRLQTQKLIAPVISVSSDRLVTSHCVNELHHEIICHSDGLKHETMFRAFNDSVSGSTQSPESHQWWWISVLIFIVLLVFICFLLRERIFRCFPSVFQCNDSENRDPGSGVQMQLRSDESDSLN</sequence>
<evidence type="ECO:0000256" key="2">
    <source>
        <dbReference type="SAM" id="Phobius"/>
    </source>
</evidence>
<feature type="transmembrane region" description="Helical" evidence="2">
    <location>
        <begin position="198"/>
        <end position="217"/>
    </location>
</feature>
<keyword evidence="2" id="KW-0812">Transmembrane</keyword>
<evidence type="ECO:0000313" key="3">
    <source>
        <dbReference type="EMBL" id="KAF4116561.1"/>
    </source>
</evidence>
<reference evidence="3 4" key="1">
    <citation type="submission" date="2020-04" db="EMBL/GenBank/DDBJ databases">
        <title>Chromosome-level genome assembly of a cyprinid fish Onychostoma macrolepis by integration of Nanopore Sequencing, Bionano and Hi-C technology.</title>
        <authorList>
            <person name="Wang D."/>
        </authorList>
    </citation>
    <scope>NUCLEOTIDE SEQUENCE [LARGE SCALE GENOMIC DNA]</scope>
    <source>
        <strain evidence="3">SWU-2019</strain>
        <tissue evidence="3">Muscle</tissue>
    </source>
</reference>
<comment type="caution">
    <text evidence="3">The sequence shown here is derived from an EMBL/GenBank/DDBJ whole genome shotgun (WGS) entry which is preliminary data.</text>
</comment>
<dbReference type="Proteomes" id="UP000579812">
    <property type="component" value="Unassembled WGS sequence"/>
</dbReference>
<evidence type="ECO:0000313" key="4">
    <source>
        <dbReference type="Proteomes" id="UP000579812"/>
    </source>
</evidence>
<name>A0A7J6DBP4_9TELE</name>
<accession>A0A7J6DBP4</accession>
<proteinExistence type="predicted"/>
<keyword evidence="2" id="KW-1133">Transmembrane helix</keyword>
<keyword evidence="4" id="KW-1185">Reference proteome</keyword>
<keyword evidence="2" id="KW-0472">Membrane</keyword>
<dbReference type="AlphaFoldDB" id="A0A7J6DBP4"/>
<organism evidence="3 4">
    <name type="scientific">Onychostoma macrolepis</name>
    <dbReference type="NCBI Taxonomy" id="369639"/>
    <lineage>
        <taxon>Eukaryota</taxon>
        <taxon>Metazoa</taxon>
        <taxon>Chordata</taxon>
        <taxon>Craniata</taxon>
        <taxon>Vertebrata</taxon>
        <taxon>Euteleostomi</taxon>
        <taxon>Actinopterygii</taxon>
        <taxon>Neopterygii</taxon>
        <taxon>Teleostei</taxon>
        <taxon>Ostariophysi</taxon>
        <taxon>Cypriniformes</taxon>
        <taxon>Cyprinidae</taxon>
        <taxon>Acrossocheilinae</taxon>
        <taxon>Onychostoma</taxon>
    </lineage>
</organism>
<feature type="region of interest" description="Disordered" evidence="1">
    <location>
        <begin position="236"/>
        <end position="256"/>
    </location>
</feature>
<gene>
    <name evidence="3" type="ORF">G5714_004050</name>
</gene>
<evidence type="ECO:0000256" key="1">
    <source>
        <dbReference type="SAM" id="MobiDB-lite"/>
    </source>
</evidence>
<protein>
    <submittedName>
        <fullName evidence="3">Uncharacterized protein</fullName>
    </submittedName>
</protein>